<dbReference type="Proteomes" id="UP001075354">
    <property type="component" value="Chromosome 6"/>
</dbReference>
<sequence length="507" mass="55918">MPVSLSADDQYSAWTGLVYIFNLIVGTGALTLPAAFLKAGWGLGVGLIVLLAIISFVTATFVLEAMSCANFIVRYKRMKALSRVSQRISRANQIQSETEDEADDPNEDAPLFTPTEDTLDRFPSLPHYFFSLSEKLEMSDMANLFFGRVGQILFFLCFAIYLYGDLAIYTAVVSKSLGDVICTYEPNGTASCGDNLPPETACWEGFSLTRLSIYRIFVAIFLGCMGPFAFFNVQKTKYLQLCTSFMRWLAFSVMISLAVRQLILKGAQGHPHVANTTGLPALLGASVYSFMCHHSLPGLIAPISGNNHIKRLLGMDYAIIAIFYLLLSLTGVFAFAQPDELYTLVFNPRCSTSSIEDSLIMRLIGYFLALFPVFTLSTSFPIIAITLRNNLQNATLGTNVASYPWVVRRLLFPCLSVIPPVLVALISEKLEILVRITGSFAGAGIQYIIPAFLVYYARKEVMKMSTGDSENIYASPFKSTVWVVAVLLWAVACIILVFGMVVSEFVN</sequence>
<evidence type="ECO:0000313" key="9">
    <source>
        <dbReference type="EMBL" id="KAJ1526872.1"/>
    </source>
</evidence>
<dbReference type="GO" id="GO:0016020">
    <property type="term" value="C:membrane"/>
    <property type="evidence" value="ECO:0007669"/>
    <property type="project" value="UniProtKB-SubCell"/>
</dbReference>
<keyword evidence="10" id="KW-1185">Reference proteome</keyword>
<accession>A0AAV7XM57</accession>
<proteinExistence type="inferred from homology"/>
<keyword evidence="3 7" id="KW-1133">Transmembrane helix</keyword>
<evidence type="ECO:0000313" key="10">
    <source>
        <dbReference type="Proteomes" id="UP001075354"/>
    </source>
</evidence>
<comment type="caution">
    <text evidence="9">The sequence shown here is derived from an EMBL/GenBank/DDBJ whole genome shotgun (WGS) entry which is preliminary data.</text>
</comment>
<feature type="transmembrane region" description="Helical" evidence="7">
    <location>
        <begin position="363"/>
        <end position="385"/>
    </location>
</feature>
<keyword evidence="5" id="KW-0325">Glycoprotein</keyword>
<organism evidence="9 10">
    <name type="scientific">Megalurothrips usitatus</name>
    <name type="common">bean blossom thrips</name>
    <dbReference type="NCBI Taxonomy" id="439358"/>
    <lineage>
        <taxon>Eukaryota</taxon>
        <taxon>Metazoa</taxon>
        <taxon>Ecdysozoa</taxon>
        <taxon>Arthropoda</taxon>
        <taxon>Hexapoda</taxon>
        <taxon>Insecta</taxon>
        <taxon>Pterygota</taxon>
        <taxon>Neoptera</taxon>
        <taxon>Paraneoptera</taxon>
        <taxon>Thysanoptera</taxon>
        <taxon>Terebrantia</taxon>
        <taxon>Thripoidea</taxon>
        <taxon>Thripidae</taxon>
        <taxon>Megalurothrips</taxon>
    </lineage>
</organism>
<reference evidence="9" key="1">
    <citation type="submission" date="2022-12" db="EMBL/GenBank/DDBJ databases">
        <title>Chromosome-level genome assembly of the bean flower thrips Megalurothrips usitatus.</title>
        <authorList>
            <person name="Ma L."/>
            <person name="Liu Q."/>
            <person name="Li H."/>
            <person name="Cai W."/>
        </authorList>
    </citation>
    <scope>NUCLEOTIDE SEQUENCE</scope>
    <source>
        <strain evidence="9">Cailab_2022a</strain>
    </source>
</reference>
<dbReference type="AlphaFoldDB" id="A0AAV7XM57"/>
<keyword evidence="4 7" id="KW-0472">Membrane</keyword>
<feature type="transmembrane region" description="Helical" evidence="7">
    <location>
        <begin position="43"/>
        <end position="73"/>
    </location>
</feature>
<evidence type="ECO:0000259" key="8">
    <source>
        <dbReference type="Pfam" id="PF01490"/>
    </source>
</evidence>
<evidence type="ECO:0000256" key="1">
    <source>
        <dbReference type="ARBA" id="ARBA00004141"/>
    </source>
</evidence>
<evidence type="ECO:0000256" key="6">
    <source>
        <dbReference type="ARBA" id="ARBA00038166"/>
    </source>
</evidence>
<protein>
    <recommendedName>
        <fullName evidence="8">Amino acid transporter transmembrane domain-containing protein</fullName>
    </recommendedName>
</protein>
<name>A0AAV7XM57_9NEOP</name>
<feature type="transmembrane region" description="Helical" evidence="7">
    <location>
        <begin position="145"/>
        <end position="164"/>
    </location>
</feature>
<dbReference type="InterPro" id="IPR013057">
    <property type="entry name" value="AA_transpt_TM"/>
</dbReference>
<dbReference type="PANTHER" id="PTHR16189">
    <property type="entry name" value="TRANSMEMBRANE PROTEIN 104-RELATED"/>
    <property type="match status" value="1"/>
</dbReference>
<dbReference type="Pfam" id="PF01490">
    <property type="entry name" value="Aa_trans"/>
    <property type="match status" value="2"/>
</dbReference>
<feature type="transmembrane region" description="Helical" evidence="7">
    <location>
        <begin position="283"/>
        <end position="305"/>
    </location>
</feature>
<evidence type="ECO:0000256" key="7">
    <source>
        <dbReference type="SAM" id="Phobius"/>
    </source>
</evidence>
<comment type="subcellular location">
    <subcellularLocation>
        <location evidence="1">Membrane</location>
        <topology evidence="1">Multi-pass membrane protein</topology>
    </subcellularLocation>
</comment>
<evidence type="ECO:0000256" key="5">
    <source>
        <dbReference type="ARBA" id="ARBA00023180"/>
    </source>
</evidence>
<feature type="transmembrane region" description="Helical" evidence="7">
    <location>
        <begin position="317"/>
        <end position="336"/>
    </location>
</feature>
<feature type="transmembrane region" description="Helical" evidence="7">
    <location>
        <begin position="406"/>
        <end position="426"/>
    </location>
</feature>
<feature type="transmembrane region" description="Helical" evidence="7">
    <location>
        <begin position="432"/>
        <end position="456"/>
    </location>
</feature>
<evidence type="ECO:0000256" key="4">
    <source>
        <dbReference type="ARBA" id="ARBA00023136"/>
    </source>
</evidence>
<feature type="transmembrane region" description="Helical" evidence="7">
    <location>
        <begin position="12"/>
        <end position="37"/>
    </location>
</feature>
<feature type="transmembrane region" description="Helical" evidence="7">
    <location>
        <begin position="245"/>
        <end position="263"/>
    </location>
</feature>
<feature type="domain" description="Amino acid transporter transmembrane" evidence="8">
    <location>
        <begin position="11"/>
        <end position="65"/>
    </location>
</feature>
<comment type="similarity">
    <text evidence="6">Belongs to the TMEM104 family.</text>
</comment>
<evidence type="ECO:0000256" key="2">
    <source>
        <dbReference type="ARBA" id="ARBA00022692"/>
    </source>
</evidence>
<feature type="transmembrane region" description="Helical" evidence="7">
    <location>
        <begin position="481"/>
        <end position="502"/>
    </location>
</feature>
<dbReference type="EMBL" id="JAPTSV010000006">
    <property type="protein sequence ID" value="KAJ1526872.1"/>
    <property type="molecule type" value="Genomic_DNA"/>
</dbReference>
<keyword evidence="2 7" id="KW-0812">Transmembrane</keyword>
<evidence type="ECO:0000256" key="3">
    <source>
        <dbReference type="ARBA" id="ARBA00022989"/>
    </source>
</evidence>
<dbReference type="PANTHER" id="PTHR16189:SF0">
    <property type="entry name" value="TRANSMEMBRANE PROTEIN 104"/>
    <property type="match status" value="1"/>
</dbReference>
<gene>
    <name evidence="9" type="ORF">ONE63_008429</name>
</gene>
<feature type="transmembrane region" description="Helical" evidence="7">
    <location>
        <begin position="213"/>
        <end position="233"/>
    </location>
</feature>
<feature type="domain" description="Amino acid transporter transmembrane" evidence="8">
    <location>
        <begin position="139"/>
        <end position="495"/>
    </location>
</feature>